<evidence type="ECO:0000256" key="5">
    <source>
        <dbReference type="ARBA" id="ARBA00022692"/>
    </source>
</evidence>
<feature type="transmembrane region" description="Helical" evidence="9">
    <location>
        <begin position="95"/>
        <end position="117"/>
    </location>
</feature>
<proteinExistence type="inferred from homology"/>
<name>A0A172YC46_9GAMM</name>
<dbReference type="Pfam" id="PF04290">
    <property type="entry name" value="DctQ"/>
    <property type="match status" value="1"/>
</dbReference>
<evidence type="ECO:0000256" key="8">
    <source>
        <dbReference type="ARBA" id="ARBA00038436"/>
    </source>
</evidence>
<dbReference type="EMBL" id="CP015243">
    <property type="protein sequence ID" value="ANF56794.1"/>
    <property type="molecule type" value="Genomic_DNA"/>
</dbReference>
<keyword evidence="4 9" id="KW-0997">Cell inner membrane</keyword>
<dbReference type="GO" id="GO:0005886">
    <property type="term" value="C:plasma membrane"/>
    <property type="evidence" value="ECO:0007669"/>
    <property type="project" value="UniProtKB-SubCell"/>
</dbReference>
<reference evidence="11 12" key="1">
    <citation type="submission" date="2016-04" db="EMBL/GenBank/DDBJ databases">
        <title>Complete Genome Sequence of Halotalea alkalilenta IHB B 13600.</title>
        <authorList>
            <person name="Swarnkar M.K."/>
            <person name="Sharma A."/>
            <person name="Kaushal K."/>
            <person name="Soni R."/>
            <person name="Rana S."/>
            <person name="Singh A.K."/>
            <person name="Gulati A."/>
        </authorList>
    </citation>
    <scope>NUCLEOTIDE SEQUENCE [LARGE SCALE GENOMIC DNA]</scope>
    <source>
        <strain evidence="11 12">IHB B 13600</strain>
    </source>
</reference>
<keyword evidence="12" id="KW-1185">Reference proteome</keyword>
<dbReference type="GO" id="GO:0015740">
    <property type="term" value="P:C4-dicarboxylate transport"/>
    <property type="evidence" value="ECO:0007669"/>
    <property type="project" value="TreeGrafter"/>
</dbReference>
<evidence type="ECO:0000313" key="12">
    <source>
        <dbReference type="Proteomes" id="UP000077875"/>
    </source>
</evidence>
<feature type="transmembrane region" description="Helical" evidence="9">
    <location>
        <begin position="20"/>
        <end position="43"/>
    </location>
</feature>
<dbReference type="InterPro" id="IPR007387">
    <property type="entry name" value="TRAP_DctQ"/>
</dbReference>
<feature type="domain" description="Tripartite ATP-independent periplasmic transporters DctQ component" evidence="10">
    <location>
        <begin position="34"/>
        <end position="163"/>
    </location>
</feature>
<evidence type="ECO:0000256" key="7">
    <source>
        <dbReference type="ARBA" id="ARBA00023136"/>
    </source>
</evidence>
<dbReference type="AlphaFoldDB" id="A0A172YC46"/>
<evidence type="ECO:0000313" key="11">
    <source>
        <dbReference type="EMBL" id="ANF56794.1"/>
    </source>
</evidence>
<dbReference type="STRING" id="376489.A5892_04360"/>
<dbReference type="RefSeq" id="WP_064121762.1">
    <property type="nucleotide sequence ID" value="NZ_CP015243.1"/>
</dbReference>
<evidence type="ECO:0000256" key="6">
    <source>
        <dbReference type="ARBA" id="ARBA00022989"/>
    </source>
</evidence>
<feature type="transmembrane region" description="Helical" evidence="9">
    <location>
        <begin position="55"/>
        <end position="74"/>
    </location>
</feature>
<evidence type="ECO:0000259" key="10">
    <source>
        <dbReference type="Pfam" id="PF04290"/>
    </source>
</evidence>
<evidence type="ECO:0000256" key="1">
    <source>
        <dbReference type="ARBA" id="ARBA00004429"/>
    </source>
</evidence>
<keyword evidence="3" id="KW-1003">Cell membrane</keyword>
<feature type="transmembrane region" description="Helical" evidence="9">
    <location>
        <begin position="137"/>
        <end position="162"/>
    </location>
</feature>
<evidence type="ECO:0000256" key="9">
    <source>
        <dbReference type="RuleBase" id="RU369079"/>
    </source>
</evidence>
<dbReference type="Proteomes" id="UP000077875">
    <property type="component" value="Chromosome"/>
</dbReference>
<evidence type="ECO:0000256" key="4">
    <source>
        <dbReference type="ARBA" id="ARBA00022519"/>
    </source>
</evidence>
<comment type="subcellular location">
    <subcellularLocation>
        <location evidence="1 9">Cell inner membrane</location>
        <topology evidence="1 9">Multi-pass membrane protein</topology>
    </subcellularLocation>
</comment>
<keyword evidence="7 9" id="KW-0472">Membrane</keyword>
<protein>
    <recommendedName>
        <fullName evidence="9">TRAP transporter small permease protein</fullName>
    </recommendedName>
</protein>
<evidence type="ECO:0000256" key="2">
    <source>
        <dbReference type="ARBA" id="ARBA00022448"/>
    </source>
</evidence>
<dbReference type="GO" id="GO:0022857">
    <property type="term" value="F:transmembrane transporter activity"/>
    <property type="evidence" value="ECO:0007669"/>
    <property type="project" value="UniProtKB-UniRule"/>
</dbReference>
<dbReference type="PANTHER" id="PTHR35011">
    <property type="entry name" value="2,3-DIKETO-L-GULONATE TRAP TRANSPORTER SMALL PERMEASE PROTEIN YIAM"/>
    <property type="match status" value="1"/>
</dbReference>
<accession>A0A172YC46</accession>
<comment type="function">
    <text evidence="9">Part of the tripartite ATP-independent periplasmic (TRAP) transport system.</text>
</comment>
<keyword evidence="5 9" id="KW-0812">Transmembrane</keyword>
<keyword evidence="2 9" id="KW-0813">Transport</keyword>
<comment type="subunit">
    <text evidence="9">The complex comprises the extracytoplasmic solute receptor protein and the two transmembrane proteins.</text>
</comment>
<dbReference type="InterPro" id="IPR055348">
    <property type="entry name" value="DctQ"/>
</dbReference>
<organism evidence="11 12">
    <name type="scientific">Halotalea alkalilenta</name>
    <dbReference type="NCBI Taxonomy" id="376489"/>
    <lineage>
        <taxon>Bacteria</taxon>
        <taxon>Pseudomonadati</taxon>
        <taxon>Pseudomonadota</taxon>
        <taxon>Gammaproteobacteria</taxon>
        <taxon>Oceanospirillales</taxon>
        <taxon>Halomonadaceae</taxon>
        <taxon>Halotalea</taxon>
    </lineage>
</organism>
<dbReference type="PANTHER" id="PTHR35011:SF10">
    <property type="entry name" value="TRAP TRANSPORTER SMALL PERMEASE PROTEIN"/>
    <property type="match status" value="1"/>
</dbReference>
<dbReference type="KEGG" id="haa:A5892_04360"/>
<gene>
    <name evidence="11" type="ORF">A5892_04360</name>
</gene>
<sequence length="177" mass="19089">MPDDRRRITLPRRLLEGLYFSSGVLAALFLALLAISIIAQIIGRLAGVAVDATEFSGFCMAASSFLGLGYTLRLGGHVRVGMLVETLSEPYRTRLEALVCAFSALLVGWLAWCALKLVLESWEFGDLSPGLLAMPFWIPQSAMALGLGILAVALCDELVSLLRGRSARYIDRGDGAL</sequence>
<comment type="similarity">
    <text evidence="8 9">Belongs to the TRAP transporter small permease family.</text>
</comment>
<keyword evidence="6 9" id="KW-1133">Transmembrane helix</keyword>
<evidence type="ECO:0000256" key="3">
    <source>
        <dbReference type="ARBA" id="ARBA00022475"/>
    </source>
</evidence>